<sequence>MHLSGCLCDPQPLPTPSVPRRHARARAASHVPLNKRVSGEVWRLWRKGGRGPPPHASRPVWGRPSAHARHTHPIAQEERGRKGDYGAE</sequence>
<feature type="region of interest" description="Disordered" evidence="1">
    <location>
        <begin position="46"/>
        <end position="88"/>
    </location>
</feature>
<name>A0AAW0T6I5_SCYPA</name>
<accession>A0AAW0T6I5</accession>
<evidence type="ECO:0000256" key="1">
    <source>
        <dbReference type="SAM" id="MobiDB-lite"/>
    </source>
</evidence>
<gene>
    <name evidence="2" type="ORF">O3P69_011403</name>
</gene>
<proteinExistence type="predicted"/>
<keyword evidence="3" id="KW-1185">Reference proteome</keyword>
<protein>
    <submittedName>
        <fullName evidence="2">Uncharacterized protein</fullName>
    </submittedName>
</protein>
<feature type="compositionally biased region" description="Basic and acidic residues" evidence="1">
    <location>
        <begin position="75"/>
        <end position="88"/>
    </location>
</feature>
<dbReference type="Proteomes" id="UP001487740">
    <property type="component" value="Unassembled WGS sequence"/>
</dbReference>
<organism evidence="2 3">
    <name type="scientific">Scylla paramamosain</name>
    <name type="common">Mud crab</name>
    <dbReference type="NCBI Taxonomy" id="85552"/>
    <lineage>
        <taxon>Eukaryota</taxon>
        <taxon>Metazoa</taxon>
        <taxon>Ecdysozoa</taxon>
        <taxon>Arthropoda</taxon>
        <taxon>Crustacea</taxon>
        <taxon>Multicrustacea</taxon>
        <taxon>Malacostraca</taxon>
        <taxon>Eumalacostraca</taxon>
        <taxon>Eucarida</taxon>
        <taxon>Decapoda</taxon>
        <taxon>Pleocyemata</taxon>
        <taxon>Brachyura</taxon>
        <taxon>Eubrachyura</taxon>
        <taxon>Portunoidea</taxon>
        <taxon>Portunidae</taxon>
        <taxon>Portuninae</taxon>
        <taxon>Scylla</taxon>
    </lineage>
</organism>
<evidence type="ECO:0000313" key="2">
    <source>
        <dbReference type="EMBL" id="KAK8382827.1"/>
    </source>
</evidence>
<dbReference type="EMBL" id="JARAKH010000038">
    <property type="protein sequence ID" value="KAK8382827.1"/>
    <property type="molecule type" value="Genomic_DNA"/>
</dbReference>
<reference evidence="2 3" key="1">
    <citation type="submission" date="2023-03" db="EMBL/GenBank/DDBJ databases">
        <title>High-quality genome of Scylla paramamosain provides insights in environmental adaptation.</title>
        <authorList>
            <person name="Zhang L."/>
        </authorList>
    </citation>
    <scope>NUCLEOTIDE SEQUENCE [LARGE SCALE GENOMIC DNA]</scope>
    <source>
        <strain evidence="2">LZ_2023a</strain>
        <tissue evidence="2">Muscle</tissue>
    </source>
</reference>
<dbReference type="AlphaFoldDB" id="A0AAW0T6I5"/>
<comment type="caution">
    <text evidence="2">The sequence shown here is derived from an EMBL/GenBank/DDBJ whole genome shotgun (WGS) entry which is preliminary data.</text>
</comment>
<evidence type="ECO:0000313" key="3">
    <source>
        <dbReference type="Proteomes" id="UP001487740"/>
    </source>
</evidence>